<evidence type="ECO:0000313" key="3">
    <source>
        <dbReference type="Proteomes" id="UP001341840"/>
    </source>
</evidence>
<feature type="compositionally biased region" description="Pro residues" evidence="1">
    <location>
        <begin position="69"/>
        <end position="81"/>
    </location>
</feature>
<feature type="region of interest" description="Disordered" evidence="1">
    <location>
        <begin position="1"/>
        <end position="111"/>
    </location>
</feature>
<proteinExistence type="predicted"/>
<accession>A0ABU6XRQ8</accession>
<sequence length="323" mass="34152">MKAKDTTAAVKAGSMSGNGAREAKTAAAVKCEGTTTARAGSIETPETTGNGHGEAAEGGSAGKPHHRGPPSPGCDPEPPPYSMNRARSTFVPEKKSRSGSCGTGPCPPDPRLHPLRNVLLSSILRLLVLIVPARLRILPPTAGCPLTLPPDIRALHPRQPFAGWGIAREDDRISLLSRSWGHITRQLKSPGILQQAILGQEPLVTGNRPPLSVFPTGPTGVRGGHDLNLMISGHSVALEAIPVCKLFGPPSVVTPGRGAKEPVQVHRVQEDGLFTAELPLHSIDVMKADVHEKNNRQRRKPCLDLGRLVHPGGLDGAPLRCHV</sequence>
<reference evidence="2 3" key="1">
    <citation type="journal article" date="2023" name="Plants (Basel)">
        <title>Bridging the Gap: Combining Genomics and Transcriptomics Approaches to Understand Stylosanthes scabra, an Orphan Legume from the Brazilian Caatinga.</title>
        <authorList>
            <person name="Ferreira-Neto J.R.C."/>
            <person name="da Silva M.D."/>
            <person name="Binneck E."/>
            <person name="de Melo N.F."/>
            <person name="da Silva R.H."/>
            <person name="de Melo A.L.T.M."/>
            <person name="Pandolfi V."/>
            <person name="Bustamante F.O."/>
            <person name="Brasileiro-Vidal A.C."/>
            <person name="Benko-Iseppon A.M."/>
        </authorList>
    </citation>
    <scope>NUCLEOTIDE SEQUENCE [LARGE SCALE GENOMIC DNA]</scope>
    <source>
        <tissue evidence="2">Leaves</tissue>
    </source>
</reference>
<name>A0ABU6XRQ8_9FABA</name>
<gene>
    <name evidence="2" type="ORF">PIB30_089111</name>
</gene>
<comment type="caution">
    <text evidence="2">The sequence shown here is derived from an EMBL/GenBank/DDBJ whole genome shotgun (WGS) entry which is preliminary data.</text>
</comment>
<protein>
    <submittedName>
        <fullName evidence="2">Uncharacterized protein</fullName>
    </submittedName>
</protein>
<dbReference type="EMBL" id="JASCZI010213098">
    <property type="protein sequence ID" value="MED6200830.1"/>
    <property type="molecule type" value="Genomic_DNA"/>
</dbReference>
<dbReference type="Proteomes" id="UP001341840">
    <property type="component" value="Unassembled WGS sequence"/>
</dbReference>
<keyword evidence="3" id="KW-1185">Reference proteome</keyword>
<evidence type="ECO:0000313" key="2">
    <source>
        <dbReference type="EMBL" id="MED6200830.1"/>
    </source>
</evidence>
<organism evidence="2 3">
    <name type="scientific">Stylosanthes scabra</name>
    <dbReference type="NCBI Taxonomy" id="79078"/>
    <lineage>
        <taxon>Eukaryota</taxon>
        <taxon>Viridiplantae</taxon>
        <taxon>Streptophyta</taxon>
        <taxon>Embryophyta</taxon>
        <taxon>Tracheophyta</taxon>
        <taxon>Spermatophyta</taxon>
        <taxon>Magnoliopsida</taxon>
        <taxon>eudicotyledons</taxon>
        <taxon>Gunneridae</taxon>
        <taxon>Pentapetalae</taxon>
        <taxon>rosids</taxon>
        <taxon>fabids</taxon>
        <taxon>Fabales</taxon>
        <taxon>Fabaceae</taxon>
        <taxon>Papilionoideae</taxon>
        <taxon>50 kb inversion clade</taxon>
        <taxon>dalbergioids sensu lato</taxon>
        <taxon>Dalbergieae</taxon>
        <taxon>Pterocarpus clade</taxon>
        <taxon>Stylosanthes</taxon>
    </lineage>
</organism>
<evidence type="ECO:0000256" key="1">
    <source>
        <dbReference type="SAM" id="MobiDB-lite"/>
    </source>
</evidence>